<evidence type="ECO:0000313" key="3">
    <source>
        <dbReference type="Proteomes" id="UP000006038"/>
    </source>
</evidence>
<sequence>EAAGGGRAGAVDDVGGDERRGEDAGAAPPDRRRVPVWLLPGPAALHRPLRPGRLGGRHRLVPSNP</sequence>
<organism evidence="2">
    <name type="scientific">Oryza brachyantha</name>
    <name type="common">malo sina</name>
    <dbReference type="NCBI Taxonomy" id="4533"/>
    <lineage>
        <taxon>Eukaryota</taxon>
        <taxon>Viridiplantae</taxon>
        <taxon>Streptophyta</taxon>
        <taxon>Embryophyta</taxon>
        <taxon>Tracheophyta</taxon>
        <taxon>Spermatophyta</taxon>
        <taxon>Magnoliopsida</taxon>
        <taxon>Liliopsida</taxon>
        <taxon>Poales</taxon>
        <taxon>Poaceae</taxon>
        <taxon>BOP clade</taxon>
        <taxon>Oryzoideae</taxon>
        <taxon>Oryzeae</taxon>
        <taxon>Oryzinae</taxon>
        <taxon>Oryza</taxon>
    </lineage>
</organism>
<accession>J3ME39</accession>
<reference evidence="2" key="2">
    <citation type="submission" date="2013-04" db="UniProtKB">
        <authorList>
            <consortium name="EnsemblPlants"/>
        </authorList>
    </citation>
    <scope>IDENTIFICATION</scope>
</reference>
<reference evidence="2" key="1">
    <citation type="journal article" date="2013" name="Nat. Commun.">
        <title>Whole-genome sequencing of Oryza brachyantha reveals mechanisms underlying Oryza genome evolution.</title>
        <authorList>
            <person name="Chen J."/>
            <person name="Huang Q."/>
            <person name="Gao D."/>
            <person name="Wang J."/>
            <person name="Lang Y."/>
            <person name="Liu T."/>
            <person name="Li B."/>
            <person name="Bai Z."/>
            <person name="Luis Goicoechea J."/>
            <person name="Liang C."/>
            <person name="Chen C."/>
            <person name="Zhang W."/>
            <person name="Sun S."/>
            <person name="Liao Y."/>
            <person name="Zhang X."/>
            <person name="Yang L."/>
            <person name="Song C."/>
            <person name="Wang M."/>
            <person name="Shi J."/>
            <person name="Liu G."/>
            <person name="Liu J."/>
            <person name="Zhou H."/>
            <person name="Zhou W."/>
            <person name="Yu Q."/>
            <person name="An N."/>
            <person name="Chen Y."/>
            <person name="Cai Q."/>
            <person name="Wang B."/>
            <person name="Liu B."/>
            <person name="Min J."/>
            <person name="Huang Y."/>
            <person name="Wu H."/>
            <person name="Li Z."/>
            <person name="Zhang Y."/>
            <person name="Yin Y."/>
            <person name="Song W."/>
            <person name="Jiang J."/>
            <person name="Jackson S.A."/>
            <person name="Wing R.A."/>
            <person name="Wang J."/>
            <person name="Chen M."/>
        </authorList>
    </citation>
    <scope>NUCLEOTIDE SEQUENCE [LARGE SCALE GENOMIC DNA]</scope>
    <source>
        <strain evidence="2">cv. IRGC 101232</strain>
    </source>
</reference>
<dbReference type="AlphaFoldDB" id="J3ME39"/>
<protein>
    <submittedName>
        <fullName evidence="2">Uncharacterized protein</fullName>
    </submittedName>
</protein>
<feature type="region of interest" description="Disordered" evidence="1">
    <location>
        <begin position="1"/>
        <end position="65"/>
    </location>
</feature>
<dbReference type="Proteomes" id="UP000006038">
    <property type="component" value="Chromosome 6"/>
</dbReference>
<feature type="compositionally biased region" description="Basic and acidic residues" evidence="1">
    <location>
        <begin position="16"/>
        <end position="33"/>
    </location>
</feature>
<keyword evidence="3" id="KW-1185">Reference proteome</keyword>
<evidence type="ECO:0000256" key="1">
    <source>
        <dbReference type="SAM" id="MobiDB-lite"/>
    </source>
</evidence>
<name>J3ME39_ORYBR</name>
<dbReference type="HOGENOM" id="CLU_2856549_0_0_1"/>
<proteinExistence type="predicted"/>
<dbReference type="EnsemblPlants" id="OB06G22830.1">
    <property type="protein sequence ID" value="OB06G22830.1"/>
    <property type="gene ID" value="OB06G22830"/>
</dbReference>
<feature type="compositionally biased region" description="Basic residues" evidence="1">
    <location>
        <begin position="47"/>
        <end position="65"/>
    </location>
</feature>
<evidence type="ECO:0000313" key="2">
    <source>
        <dbReference type="EnsemblPlants" id="OB06G22830.1"/>
    </source>
</evidence>
<dbReference type="Gramene" id="OB06G22830.1">
    <property type="protein sequence ID" value="OB06G22830.1"/>
    <property type="gene ID" value="OB06G22830"/>
</dbReference>